<proteinExistence type="predicted"/>
<name>A0A6P2ITU9_9BURK</name>
<dbReference type="Proteomes" id="UP000494222">
    <property type="component" value="Unassembled WGS sequence"/>
</dbReference>
<protein>
    <submittedName>
        <fullName evidence="1">Uncharacterized protein</fullName>
    </submittedName>
</protein>
<gene>
    <name evidence="1" type="ORF">BLA24064_01488</name>
</gene>
<organism evidence="1 2">
    <name type="scientific">Burkholderia latens</name>
    <dbReference type="NCBI Taxonomy" id="488446"/>
    <lineage>
        <taxon>Bacteria</taxon>
        <taxon>Pseudomonadati</taxon>
        <taxon>Pseudomonadota</taxon>
        <taxon>Betaproteobacteria</taxon>
        <taxon>Burkholderiales</taxon>
        <taxon>Burkholderiaceae</taxon>
        <taxon>Burkholderia</taxon>
        <taxon>Burkholderia cepacia complex</taxon>
    </lineage>
</organism>
<reference evidence="1 2" key="1">
    <citation type="submission" date="2019-09" db="EMBL/GenBank/DDBJ databases">
        <authorList>
            <person name="Depoorter E."/>
        </authorList>
    </citation>
    <scope>NUCLEOTIDE SEQUENCE [LARGE SCALE GENOMIC DNA]</scope>
    <source>
        <strain evidence="1">LMG 24064</strain>
    </source>
</reference>
<dbReference type="AlphaFoldDB" id="A0A6P2ITU9"/>
<dbReference type="EMBL" id="CABVPL010000007">
    <property type="protein sequence ID" value="VWB34517.1"/>
    <property type="molecule type" value="Genomic_DNA"/>
</dbReference>
<evidence type="ECO:0000313" key="1">
    <source>
        <dbReference type="EMBL" id="VWB34517.1"/>
    </source>
</evidence>
<evidence type="ECO:0000313" key="2">
    <source>
        <dbReference type="Proteomes" id="UP000494222"/>
    </source>
</evidence>
<accession>A0A6P2ITU9</accession>
<sequence>MEFHGQTGGADWRVTSRHTARDIFIASIELC</sequence>